<feature type="region of interest" description="Disordered" evidence="1">
    <location>
        <begin position="161"/>
        <end position="221"/>
    </location>
</feature>
<evidence type="ECO:0000256" key="1">
    <source>
        <dbReference type="SAM" id="MobiDB-lite"/>
    </source>
</evidence>
<sequence length="221" mass="23887">MDNKELPPTKATEAGASETAEEGTEAAGVVAPGDQEAVLKALRNTAEAMAEYLDCLDKLSTVGEISARLVTYYHPAQISHNEMAKYYGALETHIIPFLKKYGYEELGKAVDESYNNFVDNVAGYINFPAEGTQMRSDSYLELVTTIDRVLTKIIEDFGDNEDNEGVVPDLAGVQDGGGAEEGVGAPKAGGEEGKDKKENRMALDMEKLSLDTTPAQKKNQD</sequence>
<gene>
    <name evidence="2" type="ORF">TWF718_009340</name>
</gene>
<name>A0AAN8RBR5_9PEZI</name>
<feature type="region of interest" description="Disordered" evidence="1">
    <location>
        <begin position="1"/>
        <end position="28"/>
    </location>
</feature>
<proteinExistence type="predicted"/>
<dbReference type="AlphaFoldDB" id="A0AAN8RBR5"/>
<feature type="compositionally biased region" description="Basic and acidic residues" evidence="1">
    <location>
        <begin position="189"/>
        <end position="209"/>
    </location>
</feature>
<protein>
    <submittedName>
        <fullName evidence="2">Uncharacterized protein</fullName>
    </submittedName>
</protein>
<evidence type="ECO:0000313" key="2">
    <source>
        <dbReference type="EMBL" id="KAK6339951.1"/>
    </source>
</evidence>
<evidence type="ECO:0000313" key="3">
    <source>
        <dbReference type="Proteomes" id="UP001313282"/>
    </source>
</evidence>
<organism evidence="2 3">
    <name type="scientific">Orbilia javanica</name>
    <dbReference type="NCBI Taxonomy" id="47235"/>
    <lineage>
        <taxon>Eukaryota</taxon>
        <taxon>Fungi</taxon>
        <taxon>Dikarya</taxon>
        <taxon>Ascomycota</taxon>
        <taxon>Pezizomycotina</taxon>
        <taxon>Orbiliomycetes</taxon>
        <taxon>Orbiliales</taxon>
        <taxon>Orbiliaceae</taxon>
        <taxon>Orbilia</taxon>
    </lineage>
</organism>
<reference evidence="2 3" key="1">
    <citation type="submission" date="2019-10" db="EMBL/GenBank/DDBJ databases">
        <authorList>
            <person name="Palmer J.M."/>
        </authorList>
    </citation>
    <scope>NUCLEOTIDE SEQUENCE [LARGE SCALE GENOMIC DNA]</scope>
    <source>
        <strain evidence="2 3">TWF718</strain>
    </source>
</reference>
<dbReference type="EMBL" id="JAVHNR010000006">
    <property type="protein sequence ID" value="KAK6339951.1"/>
    <property type="molecule type" value="Genomic_DNA"/>
</dbReference>
<comment type="caution">
    <text evidence="2">The sequence shown here is derived from an EMBL/GenBank/DDBJ whole genome shotgun (WGS) entry which is preliminary data.</text>
</comment>
<feature type="compositionally biased region" description="Polar residues" evidence="1">
    <location>
        <begin position="210"/>
        <end position="221"/>
    </location>
</feature>
<keyword evidence="3" id="KW-1185">Reference proteome</keyword>
<dbReference type="Proteomes" id="UP001313282">
    <property type="component" value="Unassembled WGS sequence"/>
</dbReference>
<accession>A0AAN8RBR5</accession>